<dbReference type="OrthoDB" id="370281at2759"/>
<feature type="transmembrane region" description="Helical" evidence="7">
    <location>
        <begin position="445"/>
        <end position="464"/>
    </location>
</feature>
<feature type="transmembrane region" description="Helical" evidence="7">
    <location>
        <begin position="188"/>
        <end position="209"/>
    </location>
</feature>
<dbReference type="Gene3D" id="1.20.1250.20">
    <property type="entry name" value="MFS general substrate transporter like domains"/>
    <property type="match status" value="2"/>
</dbReference>
<evidence type="ECO:0000313" key="12">
    <source>
        <dbReference type="Proteomes" id="UP000663829"/>
    </source>
</evidence>
<feature type="transmembrane region" description="Helical" evidence="7">
    <location>
        <begin position="238"/>
        <end position="257"/>
    </location>
</feature>
<evidence type="ECO:0000256" key="3">
    <source>
        <dbReference type="ARBA" id="ARBA00022692"/>
    </source>
</evidence>
<dbReference type="PANTHER" id="PTHR23510:SF3">
    <property type="entry name" value="MAJOR FACILITATOR SUPERFAMILY DOMAIN-CONTAINING PROTEIN 8"/>
    <property type="match status" value="1"/>
</dbReference>
<evidence type="ECO:0000256" key="4">
    <source>
        <dbReference type="ARBA" id="ARBA00022989"/>
    </source>
</evidence>
<dbReference type="EMBL" id="CAJOBA010003459">
    <property type="protein sequence ID" value="CAF3682544.1"/>
    <property type="molecule type" value="Genomic_DNA"/>
</dbReference>
<keyword evidence="4 7" id="KW-1133">Transmembrane helix</keyword>
<protein>
    <recommendedName>
        <fullName evidence="13">Major facilitator superfamily (MFS) profile domain-containing protein</fullName>
    </recommendedName>
</protein>
<dbReference type="Proteomes" id="UP000677228">
    <property type="component" value="Unassembled WGS sequence"/>
</dbReference>
<feature type="transmembrane region" description="Helical" evidence="7">
    <location>
        <begin position="277"/>
        <end position="297"/>
    </location>
</feature>
<feature type="transmembrane region" description="Helical" evidence="7">
    <location>
        <begin position="117"/>
        <end position="136"/>
    </location>
</feature>
<dbReference type="PANTHER" id="PTHR23510">
    <property type="entry name" value="INNER MEMBRANE TRANSPORT PROTEIN YAJR"/>
    <property type="match status" value="1"/>
</dbReference>
<dbReference type="CDD" id="cd17326">
    <property type="entry name" value="MFS_MFSD8"/>
    <property type="match status" value="1"/>
</dbReference>
<keyword evidence="5 7" id="KW-0472">Membrane</keyword>
<dbReference type="SUPFAM" id="SSF103473">
    <property type="entry name" value="MFS general substrate transporter"/>
    <property type="match status" value="1"/>
</dbReference>
<dbReference type="GO" id="GO:0005765">
    <property type="term" value="C:lysosomal membrane"/>
    <property type="evidence" value="ECO:0007669"/>
    <property type="project" value="TreeGrafter"/>
</dbReference>
<dbReference type="GO" id="GO:0012505">
    <property type="term" value="C:endomembrane system"/>
    <property type="evidence" value="ECO:0007669"/>
    <property type="project" value="UniProtKB-SubCell"/>
</dbReference>
<keyword evidence="2" id="KW-0813">Transport</keyword>
<dbReference type="Proteomes" id="UP000681722">
    <property type="component" value="Unassembled WGS sequence"/>
</dbReference>
<evidence type="ECO:0008006" key="13">
    <source>
        <dbReference type="Google" id="ProtNLM"/>
    </source>
</evidence>
<keyword evidence="12" id="KW-1185">Reference proteome</keyword>
<feature type="transmembrane region" description="Helical" evidence="7">
    <location>
        <begin position="52"/>
        <end position="74"/>
    </location>
</feature>
<dbReference type="EMBL" id="CAJOBC010001756">
    <property type="protein sequence ID" value="CAF3696815.1"/>
    <property type="molecule type" value="Genomic_DNA"/>
</dbReference>
<dbReference type="EMBL" id="CAJNOK010003458">
    <property type="protein sequence ID" value="CAF0902025.1"/>
    <property type="molecule type" value="Genomic_DNA"/>
</dbReference>
<organism evidence="9 12">
    <name type="scientific">Didymodactylos carnosus</name>
    <dbReference type="NCBI Taxonomy" id="1234261"/>
    <lineage>
        <taxon>Eukaryota</taxon>
        <taxon>Metazoa</taxon>
        <taxon>Spiralia</taxon>
        <taxon>Gnathifera</taxon>
        <taxon>Rotifera</taxon>
        <taxon>Eurotatoria</taxon>
        <taxon>Bdelloidea</taxon>
        <taxon>Philodinida</taxon>
        <taxon>Philodinidae</taxon>
        <taxon>Didymodactylos</taxon>
    </lineage>
</organism>
<evidence type="ECO:0000313" key="10">
    <source>
        <dbReference type="EMBL" id="CAF3682544.1"/>
    </source>
</evidence>
<dbReference type="GO" id="GO:0022857">
    <property type="term" value="F:transmembrane transporter activity"/>
    <property type="evidence" value="ECO:0007669"/>
    <property type="project" value="InterPro"/>
</dbReference>
<reference evidence="9" key="1">
    <citation type="submission" date="2021-02" db="EMBL/GenBank/DDBJ databases">
        <authorList>
            <person name="Nowell W R."/>
        </authorList>
    </citation>
    <scope>NUCLEOTIDE SEQUENCE</scope>
</reference>
<dbReference type="Pfam" id="PF07690">
    <property type="entry name" value="MFS_1"/>
    <property type="match status" value="2"/>
</dbReference>
<evidence type="ECO:0000256" key="6">
    <source>
        <dbReference type="SAM" id="MobiDB-lite"/>
    </source>
</evidence>
<evidence type="ECO:0000256" key="7">
    <source>
        <dbReference type="SAM" id="Phobius"/>
    </source>
</evidence>
<dbReference type="Proteomes" id="UP000663829">
    <property type="component" value="Unassembled WGS sequence"/>
</dbReference>
<feature type="transmembrane region" description="Helical" evidence="7">
    <location>
        <begin position="86"/>
        <end position="110"/>
    </location>
</feature>
<name>A0A814ARC8_9BILA</name>
<dbReference type="PRINTS" id="PR01035">
    <property type="entry name" value="TCRTETA"/>
</dbReference>
<dbReference type="EMBL" id="CAJNOQ010001742">
    <property type="protein sequence ID" value="CAF0915826.1"/>
    <property type="molecule type" value="Genomic_DNA"/>
</dbReference>
<dbReference type="AlphaFoldDB" id="A0A814ARC8"/>
<gene>
    <name evidence="9" type="ORF">GPM918_LOCUS9387</name>
    <name evidence="8" type="ORF">OVA965_LOCUS9673</name>
    <name evidence="11" type="ORF">SRO942_LOCUS9436</name>
    <name evidence="10" type="ORF">TMI583_LOCUS9669</name>
</gene>
<dbReference type="InterPro" id="IPR051068">
    <property type="entry name" value="MFS_Domain-Containing_Protein"/>
</dbReference>
<evidence type="ECO:0000256" key="5">
    <source>
        <dbReference type="ARBA" id="ARBA00023136"/>
    </source>
</evidence>
<keyword evidence="3 7" id="KW-0812">Transmembrane</keyword>
<evidence type="ECO:0000313" key="8">
    <source>
        <dbReference type="EMBL" id="CAF0902025.1"/>
    </source>
</evidence>
<feature type="region of interest" description="Disordered" evidence="6">
    <location>
        <begin position="1"/>
        <end position="20"/>
    </location>
</feature>
<evidence type="ECO:0000313" key="11">
    <source>
        <dbReference type="EMBL" id="CAF3696815.1"/>
    </source>
</evidence>
<proteinExistence type="predicted"/>
<evidence type="ECO:0000256" key="2">
    <source>
        <dbReference type="ARBA" id="ARBA00022448"/>
    </source>
</evidence>
<sequence length="486" mass="54181">MTNPSVHFENSERDPLLNTTDSSLLNTQSYRRRTSTAINTASSKQRFLGIRICYFGIFVSSIAFSITVPSLWSFLLVVDRTAEATFLGWLVASFSVGQLIGSPLFGYFATKLNSNKAPLCISTSMIVVANILYAYIQGIHIGFSSKWWLMIARFVMGVGAANSSVMRSYCSQATTVTERMSVMANLSAFQGIGFILGPLIQALFGFLGYPGPIQKPWVKLATIHNRVYDDRERRESTLAIFCCLYLFFITYLVFTNYETIASPLSIDMYSWSKEQSTTYNGYILGGLGGLSVIVLIVTKFMAKRLSERLLMSIGLTISFIGYFTFLPWGTDYPSIQIGTYTPELSVNSSPAVPSTTGSSEEKGCPMDYHWCYSVPRVQLWQFILSAIIITIGFSICNVISFALFSKILQNRPQGTMMGWLNAAGAFARAFGPIVVGFAYKHYGPRIMMIMMLVFVFTGIAVLLFNYKRLYAEETDESDDEDNIAVN</sequence>
<feature type="transmembrane region" description="Helical" evidence="7">
    <location>
        <begin position="309"/>
        <end position="328"/>
    </location>
</feature>
<accession>A0A814ARC8</accession>
<feature type="transmembrane region" description="Helical" evidence="7">
    <location>
        <begin position="382"/>
        <end position="404"/>
    </location>
</feature>
<evidence type="ECO:0000313" key="9">
    <source>
        <dbReference type="EMBL" id="CAF0915826.1"/>
    </source>
</evidence>
<dbReference type="Proteomes" id="UP000682733">
    <property type="component" value="Unassembled WGS sequence"/>
</dbReference>
<comment type="caution">
    <text evidence="9">The sequence shown here is derived from an EMBL/GenBank/DDBJ whole genome shotgun (WGS) entry which is preliminary data.</text>
</comment>
<dbReference type="InterPro" id="IPR011701">
    <property type="entry name" value="MFS"/>
</dbReference>
<dbReference type="InterPro" id="IPR036259">
    <property type="entry name" value="MFS_trans_sf"/>
</dbReference>
<comment type="subcellular location">
    <subcellularLocation>
        <location evidence="1">Endomembrane system</location>
        <topology evidence="1">Multi-pass membrane protein</topology>
    </subcellularLocation>
</comment>
<evidence type="ECO:0000256" key="1">
    <source>
        <dbReference type="ARBA" id="ARBA00004127"/>
    </source>
</evidence>
<dbReference type="InterPro" id="IPR001958">
    <property type="entry name" value="Tet-R_TetA/multi-R_MdtG-like"/>
</dbReference>
<feature type="transmembrane region" description="Helical" evidence="7">
    <location>
        <begin position="416"/>
        <end position="439"/>
    </location>
</feature>